<proteinExistence type="predicted"/>
<dbReference type="Pfam" id="PF12680">
    <property type="entry name" value="SnoaL_2"/>
    <property type="match status" value="1"/>
</dbReference>
<protein>
    <submittedName>
        <fullName evidence="2">Nuclear transport factor 2 family protein</fullName>
    </submittedName>
</protein>
<gene>
    <name evidence="2" type="ORF">ACFQDO_06535</name>
</gene>
<dbReference type="InterPro" id="IPR032710">
    <property type="entry name" value="NTF2-like_dom_sf"/>
</dbReference>
<evidence type="ECO:0000313" key="2">
    <source>
        <dbReference type="EMBL" id="MFC6006786.1"/>
    </source>
</evidence>
<accession>A0ABW1JC20</accession>
<feature type="domain" description="SnoaL-like" evidence="1">
    <location>
        <begin position="14"/>
        <end position="111"/>
    </location>
</feature>
<dbReference type="EMBL" id="JBHSRD010000003">
    <property type="protein sequence ID" value="MFC6006786.1"/>
    <property type="molecule type" value="Genomic_DNA"/>
</dbReference>
<sequence length="121" mass="12995">MTTITTAAPDVSSLVQGIEGRDGRAVAAWYAPDATLTVVDRNHPPSQPQVFTGTAQIAALLTDVCSREMTHEVRDLVVTPDRLAFTEHCTYADGTKVLCGTVATLSHGLITQQTALQVWDE</sequence>
<dbReference type="Gene3D" id="3.10.450.50">
    <property type="match status" value="1"/>
</dbReference>
<keyword evidence="3" id="KW-1185">Reference proteome</keyword>
<dbReference type="SUPFAM" id="SSF54427">
    <property type="entry name" value="NTF2-like"/>
    <property type="match status" value="1"/>
</dbReference>
<reference evidence="3" key="1">
    <citation type="journal article" date="2019" name="Int. J. Syst. Evol. Microbiol.">
        <title>The Global Catalogue of Microorganisms (GCM) 10K type strain sequencing project: providing services to taxonomists for standard genome sequencing and annotation.</title>
        <authorList>
            <consortium name="The Broad Institute Genomics Platform"/>
            <consortium name="The Broad Institute Genome Sequencing Center for Infectious Disease"/>
            <person name="Wu L."/>
            <person name="Ma J."/>
        </authorList>
    </citation>
    <scope>NUCLEOTIDE SEQUENCE [LARGE SCALE GENOMIC DNA]</scope>
    <source>
        <strain evidence="3">KACC 14249</strain>
    </source>
</reference>
<evidence type="ECO:0000313" key="3">
    <source>
        <dbReference type="Proteomes" id="UP001596189"/>
    </source>
</evidence>
<dbReference type="InterPro" id="IPR037401">
    <property type="entry name" value="SnoaL-like"/>
</dbReference>
<dbReference type="RefSeq" id="WP_345718260.1">
    <property type="nucleotide sequence ID" value="NZ_BAABFP010000008.1"/>
</dbReference>
<dbReference type="Proteomes" id="UP001596189">
    <property type="component" value="Unassembled WGS sequence"/>
</dbReference>
<name>A0ABW1JC20_9ACTN</name>
<organism evidence="2 3">
    <name type="scientific">Angustibacter luteus</name>
    <dbReference type="NCBI Taxonomy" id="658456"/>
    <lineage>
        <taxon>Bacteria</taxon>
        <taxon>Bacillati</taxon>
        <taxon>Actinomycetota</taxon>
        <taxon>Actinomycetes</taxon>
        <taxon>Kineosporiales</taxon>
        <taxon>Kineosporiaceae</taxon>
    </lineage>
</organism>
<comment type="caution">
    <text evidence="2">The sequence shown here is derived from an EMBL/GenBank/DDBJ whole genome shotgun (WGS) entry which is preliminary data.</text>
</comment>
<evidence type="ECO:0000259" key="1">
    <source>
        <dbReference type="Pfam" id="PF12680"/>
    </source>
</evidence>